<dbReference type="GO" id="GO:0004553">
    <property type="term" value="F:hydrolase activity, hydrolyzing O-glycosyl compounds"/>
    <property type="evidence" value="ECO:0007669"/>
    <property type="project" value="InterPro"/>
</dbReference>
<dbReference type="PANTHER" id="PTHR34823:SF1">
    <property type="entry name" value="CHITIN-BINDING TYPE-4 DOMAIN-CONTAINING PROTEIN"/>
    <property type="match status" value="1"/>
</dbReference>
<evidence type="ECO:0000256" key="2">
    <source>
        <dbReference type="SAM" id="MobiDB-lite"/>
    </source>
</evidence>
<dbReference type="Pfam" id="PF21340">
    <property type="entry name" value="Polysacc_lyase-like"/>
    <property type="match status" value="1"/>
</dbReference>
<evidence type="ECO:0000313" key="5">
    <source>
        <dbReference type="EMBL" id="GGM70320.1"/>
    </source>
</evidence>
<dbReference type="SUPFAM" id="SSF49384">
    <property type="entry name" value="Carbohydrate-binding domain"/>
    <property type="match status" value="1"/>
</dbReference>
<feature type="signal peptide" evidence="3">
    <location>
        <begin position="1"/>
        <end position="24"/>
    </location>
</feature>
<dbReference type="PROSITE" id="PS51173">
    <property type="entry name" value="CBM2"/>
    <property type="match status" value="1"/>
</dbReference>
<dbReference type="Gene3D" id="2.70.50.50">
    <property type="entry name" value="chitin-binding protein cbp21"/>
    <property type="match status" value="1"/>
</dbReference>
<keyword evidence="1 3" id="KW-0732">Signal</keyword>
<comment type="caution">
    <text evidence="5">The sequence shown here is derived from an EMBL/GenBank/DDBJ whole genome shotgun (WGS) entry which is preliminary data.</text>
</comment>
<dbReference type="EMBL" id="BMPI01000060">
    <property type="protein sequence ID" value="GGM70320.1"/>
    <property type="molecule type" value="Genomic_DNA"/>
</dbReference>
<dbReference type="PANTHER" id="PTHR34823">
    <property type="entry name" value="GLCNAC-BINDING PROTEIN A"/>
    <property type="match status" value="1"/>
</dbReference>
<dbReference type="Gene3D" id="2.60.120.200">
    <property type="match status" value="1"/>
</dbReference>
<evidence type="ECO:0000259" key="4">
    <source>
        <dbReference type="PROSITE" id="PS51173"/>
    </source>
</evidence>
<feature type="region of interest" description="Disordered" evidence="2">
    <location>
        <begin position="349"/>
        <end position="385"/>
    </location>
</feature>
<dbReference type="InterPro" id="IPR004302">
    <property type="entry name" value="Cellulose/chitin-bd_N"/>
</dbReference>
<evidence type="ECO:0000256" key="1">
    <source>
        <dbReference type="ARBA" id="ARBA00022729"/>
    </source>
</evidence>
<feature type="compositionally biased region" description="Low complexity" evidence="2">
    <location>
        <begin position="242"/>
        <end position="254"/>
    </location>
</feature>
<protein>
    <recommendedName>
        <fullName evidence="4">CBM2 domain-containing protein</fullName>
    </recommendedName>
</protein>
<dbReference type="CDD" id="cd21177">
    <property type="entry name" value="LPMO_AA10"/>
    <property type="match status" value="1"/>
</dbReference>
<reference evidence="5" key="2">
    <citation type="submission" date="2020-09" db="EMBL/GenBank/DDBJ databases">
        <authorList>
            <person name="Sun Q."/>
            <person name="Ohkuma M."/>
        </authorList>
    </citation>
    <scope>NUCLEOTIDE SEQUENCE</scope>
    <source>
        <strain evidence="5">JCM 19831</strain>
    </source>
</reference>
<dbReference type="SUPFAM" id="SSF81296">
    <property type="entry name" value="E set domains"/>
    <property type="match status" value="1"/>
</dbReference>
<dbReference type="InterPro" id="IPR051024">
    <property type="entry name" value="GlcNAc_Chitin_IntDeg"/>
</dbReference>
<proteinExistence type="predicted"/>
<dbReference type="Pfam" id="PF03067">
    <property type="entry name" value="LPMO_10"/>
    <property type="match status" value="1"/>
</dbReference>
<dbReference type="InterPro" id="IPR012291">
    <property type="entry name" value="CBM2_carb-bd_dom_sf"/>
</dbReference>
<dbReference type="GO" id="GO:0030247">
    <property type="term" value="F:polysaccharide binding"/>
    <property type="evidence" value="ECO:0007669"/>
    <property type="project" value="UniProtKB-UniRule"/>
</dbReference>
<organism evidence="5 6">
    <name type="scientific">Dactylosporangium sucinum</name>
    <dbReference type="NCBI Taxonomy" id="1424081"/>
    <lineage>
        <taxon>Bacteria</taxon>
        <taxon>Bacillati</taxon>
        <taxon>Actinomycetota</taxon>
        <taxon>Actinomycetes</taxon>
        <taxon>Micromonosporales</taxon>
        <taxon>Micromonosporaceae</taxon>
        <taxon>Dactylosporangium</taxon>
    </lineage>
</organism>
<feature type="chain" id="PRO_5037732314" description="CBM2 domain-containing protein" evidence="3">
    <location>
        <begin position="25"/>
        <end position="616"/>
    </location>
</feature>
<dbReference type="Pfam" id="PF00553">
    <property type="entry name" value="CBM_2"/>
    <property type="match status" value="1"/>
</dbReference>
<evidence type="ECO:0000313" key="6">
    <source>
        <dbReference type="Proteomes" id="UP000642070"/>
    </source>
</evidence>
<dbReference type="InterPro" id="IPR048955">
    <property type="entry name" value="Cip1-like_core"/>
</dbReference>
<keyword evidence="6" id="KW-1185">Reference proteome</keyword>
<feature type="compositionally biased region" description="Gly residues" evidence="2">
    <location>
        <begin position="255"/>
        <end position="264"/>
    </location>
</feature>
<dbReference type="InterPro" id="IPR008965">
    <property type="entry name" value="CBM2/CBM3_carb-bd_dom_sf"/>
</dbReference>
<dbReference type="GO" id="GO:0005975">
    <property type="term" value="P:carbohydrate metabolic process"/>
    <property type="evidence" value="ECO:0007669"/>
    <property type="project" value="InterPro"/>
</dbReference>
<sequence>MALWLAAAMAGAAAVVLTASPASAHGAMMQPGSRTYLCWKDGLDATGAIHPKNPACAAAVAQSGPNSLYNWFAQLRSDGAGRISGFLPDGKLCSANATVYDFSGFDLARNDWPVTHLTTGASMEFDYSNWAAHPGTFSLFITKDGFDPLKPLSWGDLEPTPFLQVTNPPMVGAPGTTDGHYYWTGRLPSNKSGRHIIYSMWARSDSTETFYNCSDVVFDGGHGEVTGIGGSTGPSSPPPSSNGPSSPAPSSSGPGNPGNPGSGGTCTATYQVASSWQGGFQGSVTVTNPGTSPISGWTVGWDYTGGQVVTQGWNATVSQSGTRVSATNVAWNGTVPAKGSTMFGFLANGPSTPLPQPTCTAAGGTQPTQSPPGTSPSPSVSMSGPPPATNCGAAAFCDGFESQTGSTVSGAWGLSFANCQGSGTATVDTAVRHGGTKSVRIDGKAGYCNHVMLKPTKDLSGLGSVWYGRFYVRHNTALPSAHVAFAALKDNGDGGKDLRLGGQNGALQWNRESDDATLPAQSPAGVAQSRPLPTGTWTCVEFMVDGRGTLSTWLDGTAVPGLTVDGTPTADIDQQWLSRTWRPQPADLRLGWEAYGTGDDTLWFDDVAVGASRIGC</sequence>
<gene>
    <name evidence="5" type="ORF">GCM10007977_085150</name>
</gene>
<dbReference type="Gene3D" id="2.60.40.290">
    <property type="match status" value="1"/>
</dbReference>
<feature type="domain" description="CBM2" evidence="4">
    <location>
        <begin position="259"/>
        <end position="362"/>
    </location>
</feature>
<name>A0A917UAD0_9ACTN</name>
<reference evidence="5" key="1">
    <citation type="journal article" date="2014" name="Int. J. Syst. Evol. Microbiol.">
        <title>Complete genome sequence of Corynebacterium casei LMG S-19264T (=DSM 44701T), isolated from a smear-ripened cheese.</title>
        <authorList>
            <consortium name="US DOE Joint Genome Institute (JGI-PGF)"/>
            <person name="Walter F."/>
            <person name="Albersmeier A."/>
            <person name="Kalinowski J."/>
            <person name="Ruckert C."/>
        </authorList>
    </citation>
    <scope>NUCLEOTIDE SEQUENCE</scope>
    <source>
        <strain evidence="5">JCM 19831</strain>
    </source>
</reference>
<feature type="region of interest" description="Disordered" evidence="2">
    <location>
        <begin position="224"/>
        <end position="266"/>
    </location>
</feature>
<dbReference type="InterPro" id="IPR001919">
    <property type="entry name" value="CBD2"/>
</dbReference>
<dbReference type="InterPro" id="IPR014756">
    <property type="entry name" value="Ig_E-set"/>
</dbReference>
<dbReference type="AlphaFoldDB" id="A0A917UAD0"/>
<dbReference type="Proteomes" id="UP000642070">
    <property type="component" value="Unassembled WGS sequence"/>
</dbReference>
<evidence type="ECO:0000256" key="3">
    <source>
        <dbReference type="SAM" id="SignalP"/>
    </source>
</evidence>
<accession>A0A917UAD0</accession>
<dbReference type="SMART" id="SM00637">
    <property type="entry name" value="CBD_II"/>
    <property type="match status" value="1"/>
</dbReference>